<evidence type="ECO:0000313" key="2">
    <source>
        <dbReference type="Proteomes" id="UP000269721"/>
    </source>
</evidence>
<organism evidence="1 2">
    <name type="scientific">Blyttiomyces helicus</name>
    <dbReference type="NCBI Taxonomy" id="388810"/>
    <lineage>
        <taxon>Eukaryota</taxon>
        <taxon>Fungi</taxon>
        <taxon>Fungi incertae sedis</taxon>
        <taxon>Chytridiomycota</taxon>
        <taxon>Chytridiomycota incertae sedis</taxon>
        <taxon>Chytridiomycetes</taxon>
        <taxon>Chytridiomycetes incertae sedis</taxon>
        <taxon>Blyttiomyces</taxon>
    </lineage>
</organism>
<proteinExistence type="predicted"/>
<accession>A0A4P9WTP0</accession>
<dbReference type="EMBL" id="KZ993830">
    <property type="protein sequence ID" value="RKO94730.1"/>
    <property type="molecule type" value="Genomic_DNA"/>
</dbReference>
<keyword evidence="2" id="KW-1185">Reference proteome</keyword>
<sequence length="202" mass="22825">MTFSANNRRFTLRGHCCDDGDWCGLLERKQWVQDFASGLRQKKQRWLVTKIGNRDIFGVIIIFLEISSIRLVPSSIPSPVCCILKIRRDVEGKQIEDHDLVPNMDAKNVLGSGSIMEAASIAFGVVGTIERFAIPTRCSWTWRGQKLAFHSRAHVHVIPPLPQIQFPGKQSIIPEVAYTIPISDNPTLPSMAFEFWFISSML</sequence>
<name>A0A4P9WTP0_9FUNG</name>
<dbReference type="AlphaFoldDB" id="A0A4P9WTP0"/>
<evidence type="ECO:0000313" key="1">
    <source>
        <dbReference type="EMBL" id="RKO94730.1"/>
    </source>
</evidence>
<protein>
    <submittedName>
        <fullName evidence="1">Uncharacterized protein</fullName>
    </submittedName>
</protein>
<dbReference type="Proteomes" id="UP000269721">
    <property type="component" value="Unassembled WGS sequence"/>
</dbReference>
<reference evidence="2" key="1">
    <citation type="journal article" date="2018" name="Nat. Microbiol.">
        <title>Leveraging single-cell genomics to expand the fungal tree of life.</title>
        <authorList>
            <person name="Ahrendt S.R."/>
            <person name="Quandt C.A."/>
            <person name="Ciobanu D."/>
            <person name="Clum A."/>
            <person name="Salamov A."/>
            <person name="Andreopoulos B."/>
            <person name="Cheng J.F."/>
            <person name="Woyke T."/>
            <person name="Pelin A."/>
            <person name="Henrissat B."/>
            <person name="Reynolds N.K."/>
            <person name="Benny G.L."/>
            <person name="Smith M.E."/>
            <person name="James T.Y."/>
            <person name="Grigoriev I.V."/>
        </authorList>
    </citation>
    <scope>NUCLEOTIDE SEQUENCE [LARGE SCALE GENOMIC DNA]</scope>
</reference>
<gene>
    <name evidence="1" type="ORF">BDK51DRAFT_28031</name>
</gene>